<dbReference type="RefSeq" id="WP_002710067.1">
    <property type="nucleotide sequence ID" value="NZ_JH651384.1"/>
</dbReference>
<dbReference type="Proteomes" id="UP000005317">
    <property type="component" value="Unassembled WGS sequence"/>
</dbReference>
<keyword evidence="2" id="KW-0964">Secreted</keyword>
<dbReference type="Pfam" id="PF01345">
    <property type="entry name" value="DUF11"/>
    <property type="match status" value="2"/>
</dbReference>
<dbReference type="InterPro" id="IPR051417">
    <property type="entry name" value="SDr/BOS_complex"/>
</dbReference>
<organism evidence="7 8">
    <name type="scientific">Thiothrix nivea (strain ATCC 35100 / DSM 5205 / JP2)</name>
    <dbReference type="NCBI Taxonomy" id="870187"/>
    <lineage>
        <taxon>Bacteria</taxon>
        <taxon>Pseudomonadati</taxon>
        <taxon>Pseudomonadota</taxon>
        <taxon>Gammaproteobacteria</taxon>
        <taxon>Thiotrichales</taxon>
        <taxon>Thiotrichaceae</taxon>
        <taxon>Thiothrix</taxon>
    </lineage>
</organism>
<dbReference type="InterPro" id="IPR001434">
    <property type="entry name" value="OmcB-like_DUF11"/>
</dbReference>
<feature type="chain" id="PRO_5025057005" evidence="4">
    <location>
        <begin position="32"/>
        <end position="1048"/>
    </location>
</feature>
<dbReference type="SUPFAM" id="SSF117074">
    <property type="entry name" value="Hypothetical protein PA1324"/>
    <property type="match status" value="2"/>
</dbReference>
<evidence type="ECO:0000256" key="3">
    <source>
        <dbReference type="ARBA" id="ARBA00022729"/>
    </source>
</evidence>
<proteinExistence type="predicted"/>
<feature type="domain" description="SD-repeat containing protein B" evidence="6">
    <location>
        <begin position="839"/>
        <end position="949"/>
    </location>
</feature>
<dbReference type="OrthoDB" id="28717at2"/>
<dbReference type="InterPro" id="IPR013783">
    <property type="entry name" value="Ig-like_fold"/>
</dbReference>
<protein>
    <submittedName>
        <fullName evidence="7">Conserved repeat domain protein</fullName>
    </submittedName>
</protein>
<feature type="signal peptide" evidence="4">
    <location>
        <begin position="1"/>
        <end position="31"/>
    </location>
</feature>
<evidence type="ECO:0000259" key="5">
    <source>
        <dbReference type="Pfam" id="PF01345"/>
    </source>
</evidence>
<feature type="domain" description="DUF11" evidence="5">
    <location>
        <begin position="965"/>
        <end position="1047"/>
    </location>
</feature>
<keyword evidence="8" id="KW-1185">Reference proteome</keyword>
<dbReference type="NCBIfam" id="TIGR01451">
    <property type="entry name" value="B_ant_repeat"/>
    <property type="match status" value="1"/>
</dbReference>
<evidence type="ECO:0000256" key="4">
    <source>
        <dbReference type="SAM" id="SignalP"/>
    </source>
</evidence>
<keyword evidence="3 4" id="KW-0732">Signal</keyword>
<dbReference type="Gene3D" id="2.60.40.10">
    <property type="entry name" value="Immunoglobulins"/>
    <property type="match status" value="3"/>
</dbReference>
<sequence precursor="true">MYNHNNNRLATLALSLYLFVCLTVFTAPAYASDAGLLVVKQVSNTQPLAGETFTYTIRYRCAAINDLYCAAPTISDTIPSPLKIASYTPVGGNVAAASVSGKTLTWTLATPADNLPPGAPAGSLAAGSTGILKVQVKFPVCGSASPPAVVSNQASASSGGQTSQAAAPDVTVPAGIDAACPPSPPPPIGTFSKTGSADFIQPGGMERWSVKLPDSATAYTVTEQVPAGMQVQLATASNTPKVMAYPAVDCADDGVDNFHALNQPLHDWVQSEHDAGRGSNLLDASGNPTGCVATVLSTGLLVSSAKRLRWEVPAGSGAQSLDLRFVLDGAYVGEGVRNCAESSLHGIACAPDVPVLELGQPILSVSKTTPTGGVVSPDGSTVVYSVVGWKPVVAPAPASHDHVYRASAAVDELSGTGSGFLIMEDVLPAELDYLTGQGGNWWRVSVPTNKASSDQAACANPHFSRNLQTDGRVKLRWEFNGCQLPAGNADPALAVYFSTRIRTGIAAGTSISNSAWLSAGDHPLVHCANGADAGKSWQPLCRSSNTTFKVPELTNLDSVKWVKGALDAAYQRPPGIGQTTLDGQGSYRLEIRNTGNVTHTELEVEDVLPVPGDTGLVTGAARGSQWSAVLAGEPVLQRVTADGNVTAVPGSEITAGLPALVGDPSHLHLTWVPAGGLKPGEALRIEVPVRQQAGDAASGNVAWNSFAYTAEYFDTTTNTTETLLTTEPPKVGLARLDAMVFAGVGDYVWFDSNGNGQPDTGEPVVANASIRLYDGATLVAETVTDASGRYAFQGLVPGHAYSLQAEKDGEFPLLTMPVTTGVAGSFKDDADIAFSLPAALGGRVWFDGNGDGARDGDETAVVDIGVELRDASGNSIATSRTDAGGAYWFDDLPPGDYVLVFSGLPAGYEFTKLRASGDSQTDSDADGGGQTGVIHLLAGERLQGWDAGLVLAGAESGFSWGEEVDLTLTKVLDKPEVKRGELLTYTLTVRNTGPGDASSVRVHDLLPPGLLFHHASPLGVYDPASGEWSVGSVAAGDVVSLQITAQVK</sequence>
<dbReference type="InterPro" id="IPR033764">
    <property type="entry name" value="Sdr_B"/>
</dbReference>
<accession>A0A656HJ06</accession>
<gene>
    <name evidence="7" type="ORF">Thini_3678</name>
</gene>
<dbReference type="GO" id="GO:0005576">
    <property type="term" value="C:extracellular region"/>
    <property type="evidence" value="ECO:0007669"/>
    <property type="project" value="UniProtKB-SubCell"/>
</dbReference>
<evidence type="ECO:0000256" key="1">
    <source>
        <dbReference type="ARBA" id="ARBA00004613"/>
    </source>
</evidence>
<evidence type="ECO:0000259" key="6">
    <source>
        <dbReference type="Pfam" id="PF17210"/>
    </source>
</evidence>
<feature type="domain" description="SD-repeat containing protein B" evidence="6">
    <location>
        <begin position="743"/>
        <end position="811"/>
    </location>
</feature>
<dbReference type="AlphaFoldDB" id="A0A656HJ06"/>
<evidence type="ECO:0000313" key="7">
    <source>
        <dbReference type="EMBL" id="EIJ36182.1"/>
    </source>
</evidence>
<evidence type="ECO:0000313" key="8">
    <source>
        <dbReference type="Proteomes" id="UP000005317"/>
    </source>
</evidence>
<reference evidence="8" key="1">
    <citation type="journal article" date="2011" name="Stand. Genomic Sci.">
        <title>Genome sequence of the filamentous, gliding Thiothrix nivea neotype strain (JP2(T)).</title>
        <authorList>
            <person name="Lapidus A."/>
            <person name="Nolan M."/>
            <person name="Lucas S."/>
            <person name="Glavina Del Rio T."/>
            <person name="Tice H."/>
            <person name="Cheng J.F."/>
            <person name="Tapia R."/>
            <person name="Han C."/>
            <person name="Goodwin L."/>
            <person name="Pitluck S."/>
            <person name="Liolios K."/>
            <person name="Pagani I."/>
            <person name="Ivanova N."/>
            <person name="Huntemann M."/>
            <person name="Mavromatis K."/>
            <person name="Mikhailova N."/>
            <person name="Pati A."/>
            <person name="Chen A."/>
            <person name="Palaniappan K."/>
            <person name="Land M."/>
            <person name="Brambilla E.M."/>
            <person name="Rohde M."/>
            <person name="Abt B."/>
            <person name="Verbarg S."/>
            <person name="Goker M."/>
            <person name="Bristow J."/>
            <person name="Eisen J.A."/>
            <person name="Markowitz V."/>
            <person name="Hugenholtz P."/>
            <person name="Kyrpides N.C."/>
            <person name="Klenk H.P."/>
            <person name="Woyke T."/>
        </authorList>
    </citation>
    <scope>NUCLEOTIDE SEQUENCE [LARGE SCALE GENOMIC DNA]</scope>
    <source>
        <strain evidence="8">ATCC 35100 / DSM 5205 / JP2</strain>
    </source>
</reference>
<evidence type="ECO:0000256" key="2">
    <source>
        <dbReference type="ARBA" id="ARBA00022525"/>
    </source>
</evidence>
<feature type="domain" description="DUF11" evidence="5">
    <location>
        <begin position="36"/>
        <end position="158"/>
    </location>
</feature>
<dbReference type="PANTHER" id="PTHR23303">
    <property type="entry name" value="CARBOXYPEPTIDASE REGULATORY REGION-CONTAINING"/>
    <property type="match status" value="1"/>
</dbReference>
<dbReference type="EMBL" id="JH651384">
    <property type="protein sequence ID" value="EIJ36182.1"/>
    <property type="molecule type" value="Genomic_DNA"/>
</dbReference>
<dbReference type="InterPro" id="IPR047589">
    <property type="entry name" value="DUF11_rpt"/>
</dbReference>
<dbReference type="Pfam" id="PF17210">
    <property type="entry name" value="SdrD_B"/>
    <property type="match status" value="2"/>
</dbReference>
<name>A0A656HJ06_THINJ</name>
<comment type="subcellular location">
    <subcellularLocation>
        <location evidence="1">Secreted</location>
    </subcellularLocation>
</comment>